<feature type="region of interest" description="Disordered" evidence="3">
    <location>
        <begin position="451"/>
        <end position="475"/>
    </location>
</feature>
<dbReference type="SMART" id="SM00174">
    <property type="entry name" value="RHO"/>
    <property type="match status" value="1"/>
</dbReference>
<dbReference type="CDD" id="cd00154">
    <property type="entry name" value="Rab"/>
    <property type="match status" value="1"/>
</dbReference>
<reference evidence="4" key="1">
    <citation type="submission" date="2019-11" db="EMBL/GenBank/DDBJ databases">
        <title>Leishmania tarentolae CDS.</title>
        <authorList>
            <person name="Goto Y."/>
            <person name="Yamagishi J."/>
        </authorList>
    </citation>
    <scope>NUCLEOTIDE SEQUENCE [LARGE SCALE GENOMIC DNA]</scope>
    <source>
        <strain evidence="4">Parrot Tar II</strain>
    </source>
</reference>
<feature type="region of interest" description="Disordered" evidence="3">
    <location>
        <begin position="524"/>
        <end position="607"/>
    </location>
</feature>
<keyword evidence="5" id="KW-1185">Reference proteome</keyword>
<feature type="compositionally biased region" description="Polar residues" evidence="3">
    <location>
        <begin position="331"/>
        <end position="345"/>
    </location>
</feature>
<dbReference type="InterPro" id="IPR001806">
    <property type="entry name" value="Small_GTPase"/>
</dbReference>
<dbReference type="PROSITE" id="PS51419">
    <property type="entry name" value="RAB"/>
    <property type="match status" value="1"/>
</dbReference>
<dbReference type="PANTHER" id="PTHR24073">
    <property type="entry name" value="DRAB5-RELATED"/>
    <property type="match status" value="1"/>
</dbReference>
<dbReference type="VEuPathDB" id="TriTrypDB:LtaPh_3108600"/>
<protein>
    <recommendedName>
        <fullName evidence="6">Ras-like small GTPases</fullName>
    </recommendedName>
</protein>
<dbReference type="PROSITE" id="PS51420">
    <property type="entry name" value="RHO"/>
    <property type="match status" value="1"/>
</dbReference>
<feature type="compositionally biased region" description="Basic and acidic residues" evidence="3">
    <location>
        <begin position="579"/>
        <end position="596"/>
    </location>
</feature>
<dbReference type="InterPro" id="IPR027417">
    <property type="entry name" value="P-loop_NTPase"/>
</dbReference>
<gene>
    <name evidence="4" type="ORF">LtaPh_3108600</name>
</gene>
<keyword evidence="2" id="KW-0342">GTP-binding</keyword>
<feature type="compositionally biased region" description="Basic and acidic residues" evidence="3">
    <location>
        <begin position="543"/>
        <end position="553"/>
    </location>
</feature>
<dbReference type="FunFam" id="3.40.50.300:FF:003289">
    <property type="entry name" value="Small GTP-binding rab protein, putative"/>
    <property type="match status" value="1"/>
</dbReference>
<dbReference type="AlphaFoldDB" id="A0A640KPA5"/>
<evidence type="ECO:0000256" key="1">
    <source>
        <dbReference type="ARBA" id="ARBA00022741"/>
    </source>
</evidence>
<feature type="compositionally biased region" description="Polar residues" evidence="3">
    <location>
        <begin position="354"/>
        <end position="364"/>
    </location>
</feature>
<dbReference type="SUPFAM" id="SSF52540">
    <property type="entry name" value="P-loop containing nucleoside triphosphate hydrolases"/>
    <property type="match status" value="1"/>
</dbReference>
<sequence length="614" mass="66065">MSSTGKHVNIGDADDYTYTEDPAGQQVRVPVSNEYVFKVVILGDYSVGKTSLIKQLLSISASPLSPRSNDDGSDLDESVAHSDVDDVLETVTPTIGTDFYSLTVTDVAPSASVRLQIWDTAGLEKYAANYESTFRNASFVICLFDVTNPSSLNSVVDRHLSLVGEHMPHLDQSAIMVVANKIDLIADVSANSTKEGRSASKRSRIRGNEFVNAIDNDASVDTSDGSTDILTSADGVRDDIIVTAQEVQEEVFDLFTDVHYAEVSAKTKRYLREMLEAVCYALLRENVADNGKMRLPHEAPLSEVFARTVLPRHRSAKGLTGASEPPIPALSASQVDPATTTTTQPIAVPRDSPTAGSLQQTPKNTPAPVSASWRSSEAFSFDLAPAHLSAKAFFSPAEGSDVATDKPGVCDSPLRHVGCGSDSPVDMSSTWLPTPPRGAEKVVDARSVHLDLEADSTGPPATPDSKVHPKTRKEREKAEMTALLRRADGRKGNLTGHDAGTGSPVAWLESDADKMENDVARGLKHAGDVPSTSRPGPCSFLLDSKRVEGHREGTPGAGSRDSDDDGAGMQMQLKQRFAQIEHDIRQKAAAEKQRAKEAKKKQKKAEEKCKCCIL</sequence>
<feature type="region of interest" description="Disordered" evidence="3">
    <location>
        <begin position="317"/>
        <end position="371"/>
    </location>
</feature>
<dbReference type="PROSITE" id="PS51421">
    <property type="entry name" value="RAS"/>
    <property type="match status" value="1"/>
</dbReference>
<dbReference type="NCBIfam" id="TIGR00231">
    <property type="entry name" value="small_GTP"/>
    <property type="match status" value="1"/>
</dbReference>
<name>A0A640KPA5_LEITA</name>
<proteinExistence type="predicted"/>
<dbReference type="OrthoDB" id="28034at2759"/>
<organism evidence="4 5">
    <name type="scientific">Leishmania tarentolae</name>
    <name type="common">Sauroleishmania tarentolae</name>
    <dbReference type="NCBI Taxonomy" id="5689"/>
    <lineage>
        <taxon>Eukaryota</taxon>
        <taxon>Discoba</taxon>
        <taxon>Euglenozoa</taxon>
        <taxon>Kinetoplastea</taxon>
        <taxon>Metakinetoplastina</taxon>
        <taxon>Trypanosomatida</taxon>
        <taxon>Trypanosomatidae</taxon>
        <taxon>Leishmaniinae</taxon>
        <taxon>Leishmania</taxon>
        <taxon>lizard Leishmania</taxon>
    </lineage>
</organism>
<dbReference type="GO" id="GO:0003924">
    <property type="term" value="F:GTPase activity"/>
    <property type="evidence" value="ECO:0007669"/>
    <property type="project" value="InterPro"/>
</dbReference>
<dbReference type="SMART" id="SM00175">
    <property type="entry name" value="RAB"/>
    <property type="match status" value="1"/>
</dbReference>
<dbReference type="Gene3D" id="3.40.50.300">
    <property type="entry name" value="P-loop containing nucleotide triphosphate hydrolases"/>
    <property type="match status" value="1"/>
</dbReference>
<comment type="caution">
    <text evidence="4">The sequence shown here is derived from an EMBL/GenBank/DDBJ whole genome shotgun (WGS) entry which is preliminary data.</text>
</comment>
<dbReference type="SMART" id="SM00173">
    <property type="entry name" value="RAS"/>
    <property type="match status" value="1"/>
</dbReference>
<accession>A0A640KPA5</accession>
<dbReference type="Pfam" id="PF00071">
    <property type="entry name" value="Ras"/>
    <property type="match status" value="1"/>
</dbReference>
<evidence type="ECO:0000256" key="2">
    <source>
        <dbReference type="ARBA" id="ARBA00023134"/>
    </source>
</evidence>
<evidence type="ECO:0000313" key="5">
    <source>
        <dbReference type="Proteomes" id="UP000419144"/>
    </source>
</evidence>
<evidence type="ECO:0008006" key="6">
    <source>
        <dbReference type="Google" id="ProtNLM"/>
    </source>
</evidence>
<evidence type="ECO:0000256" key="3">
    <source>
        <dbReference type="SAM" id="MobiDB-lite"/>
    </source>
</evidence>
<dbReference type="EMBL" id="BLBS01000045">
    <property type="protein sequence ID" value="GET91081.1"/>
    <property type="molecule type" value="Genomic_DNA"/>
</dbReference>
<evidence type="ECO:0000313" key="4">
    <source>
        <dbReference type="EMBL" id="GET91081.1"/>
    </source>
</evidence>
<dbReference type="InterPro" id="IPR005225">
    <property type="entry name" value="Small_GTP-bd"/>
</dbReference>
<dbReference type="GO" id="GO:0005525">
    <property type="term" value="F:GTP binding"/>
    <property type="evidence" value="ECO:0007669"/>
    <property type="project" value="UniProtKB-KW"/>
</dbReference>
<keyword evidence="1" id="KW-0547">Nucleotide-binding</keyword>
<dbReference type="Proteomes" id="UP000419144">
    <property type="component" value="Unassembled WGS sequence"/>
</dbReference>
<dbReference type="PRINTS" id="PR00449">
    <property type="entry name" value="RASTRNSFRMNG"/>
</dbReference>